<proteinExistence type="predicted"/>
<sequence>MSVIHETHEAWQRLIQGKIPCKADTHDIAVTSISVQDSPYKVGCVLNKTQLGE</sequence>
<name>A0A8H7BSK5_9FUNG</name>
<evidence type="ECO:0000313" key="2">
    <source>
        <dbReference type="Proteomes" id="UP000605846"/>
    </source>
</evidence>
<accession>A0A8H7BSK5</accession>
<feature type="non-terminal residue" evidence="1">
    <location>
        <position position="1"/>
    </location>
</feature>
<dbReference type="EMBL" id="JABAYA010000027">
    <property type="protein sequence ID" value="KAF7729257.1"/>
    <property type="molecule type" value="Genomic_DNA"/>
</dbReference>
<gene>
    <name evidence="1" type="ORF">EC973_004787</name>
</gene>
<evidence type="ECO:0000313" key="1">
    <source>
        <dbReference type="EMBL" id="KAF7729257.1"/>
    </source>
</evidence>
<reference evidence="1" key="1">
    <citation type="submission" date="2020-01" db="EMBL/GenBank/DDBJ databases">
        <title>Genome Sequencing of Three Apophysomyces-Like Fungal Strains Confirms a Novel Fungal Genus in the Mucoromycota with divergent Burkholderia-like Endosymbiotic Bacteria.</title>
        <authorList>
            <person name="Stajich J.E."/>
            <person name="Macias A.M."/>
            <person name="Carter-House D."/>
            <person name="Lovett B."/>
            <person name="Kasson L.R."/>
            <person name="Berry K."/>
            <person name="Grigoriev I."/>
            <person name="Chang Y."/>
            <person name="Spatafora J."/>
            <person name="Kasson M.T."/>
        </authorList>
    </citation>
    <scope>NUCLEOTIDE SEQUENCE</scope>
    <source>
        <strain evidence="1">NRRL A-21654</strain>
    </source>
</reference>
<keyword evidence="2" id="KW-1185">Reference proteome</keyword>
<dbReference type="Proteomes" id="UP000605846">
    <property type="component" value="Unassembled WGS sequence"/>
</dbReference>
<comment type="caution">
    <text evidence="1">The sequence shown here is derived from an EMBL/GenBank/DDBJ whole genome shotgun (WGS) entry which is preliminary data.</text>
</comment>
<dbReference type="AlphaFoldDB" id="A0A8H7BSK5"/>
<protein>
    <submittedName>
        <fullName evidence="1">Uncharacterized protein</fullName>
    </submittedName>
</protein>
<organism evidence="1 2">
    <name type="scientific">Apophysomyces ossiformis</name>
    <dbReference type="NCBI Taxonomy" id="679940"/>
    <lineage>
        <taxon>Eukaryota</taxon>
        <taxon>Fungi</taxon>
        <taxon>Fungi incertae sedis</taxon>
        <taxon>Mucoromycota</taxon>
        <taxon>Mucoromycotina</taxon>
        <taxon>Mucoromycetes</taxon>
        <taxon>Mucorales</taxon>
        <taxon>Mucorineae</taxon>
        <taxon>Mucoraceae</taxon>
        <taxon>Apophysomyces</taxon>
    </lineage>
</organism>